<keyword evidence="4" id="KW-0175">Coiled coil</keyword>
<dbReference type="RefSeq" id="XP_049265672.1">
    <property type="nucleotide sequence ID" value="XM_049404749.1"/>
</dbReference>
<reference evidence="7 8" key="1">
    <citation type="journal article" date="2021" name="DNA Res.">
        <title>Genome analysis of Candida subhashii reveals its hybrid nature and dual mitochondrial genome conformations.</title>
        <authorList>
            <person name="Mixao V."/>
            <person name="Hegedusova E."/>
            <person name="Saus E."/>
            <person name="Pryszcz L.P."/>
            <person name="Cillingova A."/>
            <person name="Nosek J."/>
            <person name="Gabaldon T."/>
        </authorList>
    </citation>
    <scope>NUCLEOTIDE SEQUENCE [LARGE SCALE GENOMIC DNA]</scope>
    <source>
        <strain evidence="7 8">CBS 10753</strain>
    </source>
</reference>
<organism evidence="7 8">
    <name type="scientific">[Candida] subhashii</name>
    <dbReference type="NCBI Taxonomy" id="561895"/>
    <lineage>
        <taxon>Eukaryota</taxon>
        <taxon>Fungi</taxon>
        <taxon>Dikarya</taxon>
        <taxon>Ascomycota</taxon>
        <taxon>Saccharomycotina</taxon>
        <taxon>Pichiomycetes</taxon>
        <taxon>Debaryomycetaceae</taxon>
        <taxon>Spathaspora</taxon>
    </lineage>
</organism>
<evidence type="ECO:0000256" key="4">
    <source>
        <dbReference type="SAM" id="Coils"/>
    </source>
</evidence>
<feature type="region of interest" description="Disordered" evidence="5">
    <location>
        <begin position="563"/>
        <end position="681"/>
    </location>
</feature>
<protein>
    <recommendedName>
        <fullName evidence="6">DNA replication checkpoint mediator MRC1 domain-containing protein</fullName>
    </recommendedName>
</protein>
<feature type="region of interest" description="Disordered" evidence="5">
    <location>
        <begin position="1089"/>
        <end position="1124"/>
    </location>
</feature>
<dbReference type="PANTHER" id="PTHR14396:SF10">
    <property type="entry name" value="CLASPIN"/>
    <property type="match status" value="1"/>
</dbReference>
<dbReference type="InterPro" id="IPR018564">
    <property type="entry name" value="Repl_chkpnt_MRC1_dom"/>
</dbReference>
<feature type="compositionally biased region" description="Polar residues" evidence="5">
    <location>
        <begin position="1198"/>
        <end position="1208"/>
    </location>
</feature>
<feature type="compositionally biased region" description="Acidic residues" evidence="5">
    <location>
        <begin position="571"/>
        <end position="616"/>
    </location>
</feature>
<proteinExistence type="predicted"/>
<dbReference type="OrthoDB" id="2130597at2759"/>
<feature type="compositionally biased region" description="Basic and acidic residues" evidence="5">
    <location>
        <begin position="333"/>
        <end position="342"/>
    </location>
</feature>
<accession>A0A8J5R549</accession>
<feature type="region of interest" description="Disordered" evidence="5">
    <location>
        <begin position="209"/>
        <end position="231"/>
    </location>
</feature>
<feature type="compositionally biased region" description="Basic and acidic residues" evidence="5">
    <location>
        <begin position="657"/>
        <end position="681"/>
    </location>
</feature>
<sequence>MDLLDKLEDYSPSQFKPKLYQSIEQNENQESDHHESDESERESDPQQERSTLGFDFNISSITEAISKDNSNNEATNDLSILERIKRRINNEEREEDATQQLESEESGTVHAHKLPQLEIDESDFQVHNGSTQMIADKVTQVLNSDKTQVIRNDRTQVINNVATQRINYGSTQVIRNQSTQIIPTKNIMQGEDMPTQEISSSTQVINQPGDNLFCSESEDENDEAPLSKDQRAAKIQQLIEKRKQERLAKEREELEQDLTKESLTDEENDINNEANDTVVSSTAREGATSKELEVAQEFLNIQKRQIDIRPEFQTKVVFTKDKLLDAFSDDDNDHQPIQDKPKHSASSSLDFLDSSPITSPVKERPEDFLEIFKKNAFKPAQQTQLKNPLEVYAEKLKQKLFSSPSNEKTLKIDLDSDSDLEINNTSSPTKSTYSLYPTKFSNTGAELNHIPELTKDQRLTIKRKFLKKKYGSKDNKTIPASIVQQNLSHVAQPNQKKFLHTLQKRNIDQLKNHKLNDSEHAILEEMEKDEEVMGSLLEREMERVRNIRLREKMHEKAKLALAGKALGGGGDGEENDEQVGENDLESEVPDSDYDSVEDQVSDDEGDNELDEDEEEVDSHKRSRNVISDDEDEEQENKPIGNNPRSDDSYMFGGGNSDDDHISHDDDYVTTHPRPINDDIYTNKDSVHSYETTTLFQNLKPRVKNEFDDGDSQDTQDGPVAIERVVPVFKDISIVESQTQADTPTQADSTTQQDSVSYSATQIISDKSTQKDQDMFQDDDDDIVTPAGMKRGRKLIRNKNIGSLAQVKEEPVDDEDDQEAIQQRIKQYEHKIRKRELKLRKRRKELERKGLGNVLQGEAEESEDEWKGLGGADGEDSDVANSEDERMIDNNLAIDLKDEEIRKKFMEDYQIKDQKELEKLLDDVKNHRLMKRATVNNGFDIELSDEEDELLVAYRKQKLFEQQQRLMENKKLQSLSKNERSKAFFASIQDSESVIRIDSESEPESLVETIAPKEKTKQENEDEDSLENEAPVKKTIKLEESFVQKQLSFLNNATDDYEYERLQHVSKIQHGFDSEEEIIEDIQVLKSRSISNLTKGSRSESPAIDLEEESSKKRDLEDTDVDEEDVEFMPAFKKPSIVKSFRSFQEQQGVSIKDGKQHFSGVTVSKQYKVVSGSKASISYLAKNAQTKVKSLKEKNIERSLQNSKNQNKGLFKSSGFE</sequence>
<keyword evidence="3" id="KW-0539">Nucleus</keyword>
<feature type="region of interest" description="Disordered" evidence="5">
    <location>
        <begin position="329"/>
        <end position="361"/>
    </location>
</feature>
<dbReference type="GO" id="GO:0005634">
    <property type="term" value="C:nucleus"/>
    <property type="evidence" value="ECO:0007669"/>
    <property type="project" value="UniProtKB-SubCell"/>
</dbReference>
<dbReference type="GeneID" id="73467929"/>
<evidence type="ECO:0000256" key="5">
    <source>
        <dbReference type="SAM" id="MobiDB-lite"/>
    </source>
</evidence>
<keyword evidence="2" id="KW-0597">Phosphoprotein</keyword>
<keyword evidence="8" id="KW-1185">Reference proteome</keyword>
<comment type="subcellular location">
    <subcellularLocation>
        <location evidence="1">Nucleus</location>
    </subcellularLocation>
</comment>
<feature type="compositionally biased region" description="Basic and acidic residues" evidence="5">
    <location>
        <begin position="251"/>
        <end position="263"/>
    </location>
</feature>
<feature type="compositionally biased region" description="Polar residues" evidence="5">
    <location>
        <begin position="736"/>
        <end position="766"/>
    </location>
</feature>
<evidence type="ECO:0000313" key="7">
    <source>
        <dbReference type="EMBL" id="KAG7665440.1"/>
    </source>
</evidence>
<feature type="region of interest" description="Disordered" evidence="5">
    <location>
        <begin position="736"/>
        <end position="785"/>
    </location>
</feature>
<feature type="region of interest" description="Disordered" evidence="5">
    <location>
        <begin position="1"/>
        <end position="55"/>
    </location>
</feature>
<dbReference type="GO" id="GO:0010997">
    <property type="term" value="F:anaphase-promoting complex binding"/>
    <property type="evidence" value="ECO:0007669"/>
    <property type="project" value="TreeGrafter"/>
</dbReference>
<feature type="compositionally biased region" description="Acidic residues" evidence="5">
    <location>
        <begin position="872"/>
        <end position="881"/>
    </location>
</feature>
<feature type="compositionally biased region" description="Low complexity" evidence="5">
    <location>
        <begin position="344"/>
        <end position="355"/>
    </location>
</feature>
<dbReference type="Proteomes" id="UP000694255">
    <property type="component" value="Unassembled WGS sequence"/>
</dbReference>
<comment type="caution">
    <text evidence="7">The sequence shown here is derived from an EMBL/GenBank/DDBJ whole genome shotgun (WGS) entry which is preliminary data.</text>
</comment>
<evidence type="ECO:0000256" key="1">
    <source>
        <dbReference type="ARBA" id="ARBA00004123"/>
    </source>
</evidence>
<feature type="region of interest" description="Disordered" evidence="5">
    <location>
        <begin position="997"/>
        <end position="1030"/>
    </location>
</feature>
<feature type="coiled-coil region" evidence="4">
    <location>
        <begin position="71"/>
        <end position="101"/>
    </location>
</feature>
<evidence type="ECO:0000256" key="3">
    <source>
        <dbReference type="ARBA" id="ARBA00023242"/>
    </source>
</evidence>
<dbReference type="AlphaFoldDB" id="A0A8J5R549"/>
<feature type="region of interest" description="Disordered" evidence="5">
    <location>
        <begin position="251"/>
        <end position="282"/>
    </location>
</feature>
<feature type="compositionally biased region" description="Polar residues" evidence="5">
    <location>
        <begin position="1089"/>
        <end position="1099"/>
    </location>
</feature>
<dbReference type="GO" id="GO:0033314">
    <property type="term" value="P:mitotic DNA replication checkpoint signaling"/>
    <property type="evidence" value="ECO:0007669"/>
    <property type="project" value="TreeGrafter"/>
</dbReference>
<gene>
    <name evidence="7" type="ORF">J8A68_001128</name>
</gene>
<feature type="region of interest" description="Disordered" evidence="5">
    <location>
        <begin position="1195"/>
        <end position="1217"/>
    </location>
</feature>
<evidence type="ECO:0000256" key="2">
    <source>
        <dbReference type="ARBA" id="ARBA00022553"/>
    </source>
</evidence>
<dbReference type="Pfam" id="PF09444">
    <property type="entry name" value="MRC1"/>
    <property type="match status" value="1"/>
</dbReference>
<feature type="region of interest" description="Disordered" evidence="5">
    <location>
        <begin position="852"/>
        <end position="885"/>
    </location>
</feature>
<feature type="compositionally biased region" description="Basic and acidic residues" evidence="5">
    <location>
        <begin position="30"/>
        <end position="47"/>
    </location>
</feature>
<feature type="domain" description="DNA replication checkpoint mediator MRC1" evidence="6">
    <location>
        <begin position="847"/>
        <end position="985"/>
    </location>
</feature>
<dbReference type="GO" id="GO:0007095">
    <property type="term" value="P:mitotic G2 DNA damage checkpoint signaling"/>
    <property type="evidence" value="ECO:0007669"/>
    <property type="project" value="TreeGrafter"/>
</dbReference>
<dbReference type="InterPro" id="IPR024146">
    <property type="entry name" value="Claspin"/>
</dbReference>
<feature type="coiled-coil region" evidence="4">
    <location>
        <begin position="817"/>
        <end position="844"/>
    </location>
</feature>
<dbReference type="PANTHER" id="PTHR14396">
    <property type="entry name" value="CLASPIN"/>
    <property type="match status" value="1"/>
</dbReference>
<evidence type="ECO:0000259" key="6">
    <source>
        <dbReference type="Pfam" id="PF09444"/>
    </source>
</evidence>
<name>A0A8J5R549_9ASCO</name>
<evidence type="ECO:0000313" key="8">
    <source>
        <dbReference type="Proteomes" id="UP000694255"/>
    </source>
</evidence>
<dbReference type="EMBL" id="JAGSYN010000050">
    <property type="protein sequence ID" value="KAG7665440.1"/>
    <property type="molecule type" value="Genomic_DNA"/>
</dbReference>